<feature type="transmembrane region" description="Helical" evidence="2">
    <location>
        <begin position="12"/>
        <end position="32"/>
    </location>
</feature>
<dbReference type="InterPro" id="IPR002931">
    <property type="entry name" value="Transglutaminase-like"/>
</dbReference>
<protein>
    <submittedName>
        <fullName evidence="5 6">Kyphoscoliosis peptidase-like</fullName>
    </submittedName>
</protein>
<feature type="domain" description="Transglutaminase-like" evidence="3">
    <location>
        <begin position="273"/>
        <end position="341"/>
    </location>
</feature>
<organism evidence="4 5">
    <name type="scientific">Pogona vitticeps</name>
    <name type="common">central bearded dragon</name>
    <dbReference type="NCBI Taxonomy" id="103695"/>
    <lineage>
        <taxon>Eukaryota</taxon>
        <taxon>Metazoa</taxon>
        <taxon>Chordata</taxon>
        <taxon>Craniata</taxon>
        <taxon>Vertebrata</taxon>
        <taxon>Euteleostomi</taxon>
        <taxon>Lepidosauria</taxon>
        <taxon>Squamata</taxon>
        <taxon>Bifurcata</taxon>
        <taxon>Unidentata</taxon>
        <taxon>Episquamata</taxon>
        <taxon>Toxicofera</taxon>
        <taxon>Iguania</taxon>
        <taxon>Acrodonta</taxon>
        <taxon>Agamidae</taxon>
        <taxon>Amphibolurinae</taxon>
        <taxon>Pogona</taxon>
    </lineage>
</organism>
<dbReference type="GeneID" id="110087261"/>
<evidence type="ECO:0000313" key="5">
    <source>
        <dbReference type="RefSeq" id="XP_072845342.1"/>
    </source>
</evidence>
<gene>
    <name evidence="5 6" type="primary">LOC110087261</name>
</gene>
<accession>A0ABM5FIV8</accession>
<name>A0ABM5FIV8_9SAUR</name>
<dbReference type="Proteomes" id="UP001652642">
    <property type="component" value="Chromosome 2"/>
</dbReference>
<dbReference type="Pfam" id="PF23265">
    <property type="entry name" value="Ig-like_KY"/>
    <property type="match status" value="2"/>
</dbReference>
<dbReference type="InterPro" id="IPR038765">
    <property type="entry name" value="Papain-like_cys_pep_sf"/>
</dbReference>
<keyword evidence="4" id="KW-1185">Reference proteome</keyword>
<sequence>MAFHENLSRTQQILLAIFCFPLLPFYLCYLCFSRNDKEEDEDVHNTARAEEGRIQTISGQSRFTGQTADVRYDHQQEPVVTFQPDQRAQVFPKQTWQDNQGFSRNDEVDEDVHNTARAEEGRIQTISGQSRFTGQTADIRHNQRQEPVVTFRPDQRAQVFPKQTWQDNQGFEDDRGQGATSTGGQQGLYAYPWDKSSLKSIPLDLDQFKNLDAYASKVNVRNSVENLVDTLLQKAHSDLEKVRAIWVWICHHIQYDVEGYHDTSKRSCEPADVLRSGKSVCSGYAGLFEQMCSLAGIRCKKLSGFSKGASYKPGKVFKGDSDHAWNAVYLDGGWHLLDSTWGSGFVENSCTKFTFSYNEFYFLTHPALFINDHFPEEEEWQLLRWKLTLQQFERNAWYRSKFYSLGLLVSSAETSTIETENGKATVTIESRAPTLFLSDLNGAKEHCLMTLRGNGMTLEVYPQHTGTHCLNIFAKAAKEDKEKNYSSVLEYSLKCSSVDKGLSLPKALIQPVGPSWLSEEKGILEASPRSPVVHTEDGCCLVTITRSKNLDVFATLDSNSSHLSEDTRRRHIWTTCYGSQVEFKIHLPHAGQFAFHIWAKKTSEAGSHQCALSYLLSCSKKSVTWPVFPKTYGDWEEGYELVTPLAGILPANRQVEFKLKLPGVTDASVACDKIYPLTHSGEGFWKGFCNTSDASKVIVRASKRPGDNTYQYLLEYRVENH</sequence>
<dbReference type="RefSeq" id="XP_072845343.1">
    <property type="nucleotide sequence ID" value="XM_072989242.1"/>
</dbReference>
<keyword evidence="2" id="KW-0472">Membrane</keyword>
<evidence type="ECO:0000313" key="4">
    <source>
        <dbReference type="Proteomes" id="UP001652642"/>
    </source>
</evidence>
<dbReference type="Pfam" id="PF01841">
    <property type="entry name" value="Transglut_core"/>
    <property type="match status" value="1"/>
</dbReference>
<dbReference type="PANTHER" id="PTHR46333:SF3">
    <property type="entry name" value="KYPHOSCOLIOSIS PEPTIDASE"/>
    <property type="match status" value="1"/>
</dbReference>
<dbReference type="InterPro" id="IPR056564">
    <property type="entry name" value="Ig-like_KY"/>
</dbReference>
<dbReference type="PANTHER" id="PTHR46333">
    <property type="entry name" value="CYTOKINESIS PROTEIN 3"/>
    <property type="match status" value="1"/>
</dbReference>
<evidence type="ECO:0000259" key="3">
    <source>
        <dbReference type="SMART" id="SM00460"/>
    </source>
</evidence>
<evidence type="ECO:0000256" key="2">
    <source>
        <dbReference type="SAM" id="Phobius"/>
    </source>
</evidence>
<dbReference type="Gene3D" id="3.10.620.30">
    <property type="match status" value="1"/>
</dbReference>
<proteinExistence type="predicted"/>
<feature type="region of interest" description="Disordered" evidence="1">
    <location>
        <begin position="164"/>
        <end position="187"/>
    </location>
</feature>
<evidence type="ECO:0000313" key="6">
    <source>
        <dbReference type="RefSeq" id="XP_072845343.1"/>
    </source>
</evidence>
<dbReference type="SMART" id="SM00460">
    <property type="entry name" value="TGc"/>
    <property type="match status" value="1"/>
</dbReference>
<keyword evidence="2" id="KW-1133">Transmembrane helix</keyword>
<keyword evidence="2" id="KW-0812">Transmembrane</keyword>
<reference evidence="4 5" key="1">
    <citation type="submission" date="2025-05" db="UniProtKB">
        <authorList>
            <consortium name="RefSeq"/>
        </authorList>
    </citation>
    <scope>NUCLEOTIDE SEQUENCE [LARGE SCALE GENOMIC DNA]</scope>
</reference>
<dbReference type="RefSeq" id="XP_072845342.1">
    <property type="nucleotide sequence ID" value="XM_072989241.1"/>
</dbReference>
<evidence type="ECO:0000256" key="1">
    <source>
        <dbReference type="SAM" id="MobiDB-lite"/>
    </source>
</evidence>
<dbReference type="SUPFAM" id="SSF54001">
    <property type="entry name" value="Cysteine proteinases"/>
    <property type="match status" value="1"/>
</dbReference>
<dbReference type="InterPro" id="IPR052557">
    <property type="entry name" value="CAP/Cytokinesis_protein"/>
</dbReference>